<dbReference type="Proteomes" id="UP001183390">
    <property type="component" value="Unassembled WGS sequence"/>
</dbReference>
<accession>A0ABU2MHB5</accession>
<evidence type="ECO:0000313" key="1">
    <source>
        <dbReference type="EMBL" id="MDT0332100.1"/>
    </source>
</evidence>
<name>A0ABU2MHB5_9ACTN</name>
<organism evidence="1 2">
    <name type="scientific">Nocardiopsis lambiniae</name>
    <dbReference type="NCBI Taxonomy" id="3075539"/>
    <lineage>
        <taxon>Bacteria</taxon>
        <taxon>Bacillati</taxon>
        <taxon>Actinomycetota</taxon>
        <taxon>Actinomycetes</taxon>
        <taxon>Streptosporangiales</taxon>
        <taxon>Nocardiopsidaceae</taxon>
        <taxon>Nocardiopsis</taxon>
    </lineage>
</organism>
<gene>
    <name evidence="1" type="ORF">RM479_27130</name>
</gene>
<dbReference type="RefSeq" id="WP_311514533.1">
    <property type="nucleotide sequence ID" value="NZ_JAVREP010000036.1"/>
</dbReference>
<proteinExistence type="predicted"/>
<evidence type="ECO:0000313" key="2">
    <source>
        <dbReference type="Proteomes" id="UP001183390"/>
    </source>
</evidence>
<comment type="caution">
    <text evidence="1">The sequence shown here is derived from an EMBL/GenBank/DDBJ whole genome shotgun (WGS) entry which is preliminary data.</text>
</comment>
<protein>
    <recommendedName>
        <fullName evidence="3">TetR family transcriptional regulator</fullName>
    </recommendedName>
</protein>
<dbReference type="EMBL" id="JAVREP010000036">
    <property type="protein sequence ID" value="MDT0332100.1"/>
    <property type="molecule type" value="Genomic_DNA"/>
</dbReference>
<evidence type="ECO:0008006" key="3">
    <source>
        <dbReference type="Google" id="ProtNLM"/>
    </source>
</evidence>
<keyword evidence="2" id="KW-1185">Reference proteome</keyword>
<sequence length="47" mass="5236">MRLYDLALNLSLVAGPLRLLDGPCPERDVMLGIVEHAVRRVSATTFR</sequence>
<reference evidence="2" key="1">
    <citation type="submission" date="2023-07" db="EMBL/GenBank/DDBJ databases">
        <title>30 novel species of actinomycetes from the DSMZ collection.</title>
        <authorList>
            <person name="Nouioui I."/>
        </authorList>
    </citation>
    <scope>NUCLEOTIDE SEQUENCE [LARGE SCALE GENOMIC DNA]</scope>
    <source>
        <strain evidence="2">DSM 44743</strain>
    </source>
</reference>